<feature type="transmembrane region" description="Helical" evidence="5">
    <location>
        <begin position="135"/>
        <end position="153"/>
    </location>
</feature>
<dbReference type="PANTHER" id="PTHR23502:SF159">
    <property type="entry name" value="TRANSPORTER, PUTATIVE (AFU_ORTHOLOGUE AFUA_4G14230)-RELATED"/>
    <property type="match status" value="1"/>
</dbReference>
<dbReference type="PANTHER" id="PTHR23502">
    <property type="entry name" value="MAJOR FACILITATOR SUPERFAMILY"/>
    <property type="match status" value="1"/>
</dbReference>
<feature type="transmembrane region" description="Helical" evidence="5">
    <location>
        <begin position="483"/>
        <end position="503"/>
    </location>
</feature>
<dbReference type="SUPFAM" id="SSF103473">
    <property type="entry name" value="MFS general substrate transporter"/>
    <property type="match status" value="1"/>
</dbReference>
<feature type="transmembrane region" description="Helical" evidence="5">
    <location>
        <begin position="415"/>
        <end position="441"/>
    </location>
</feature>
<evidence type="ECO:0000259" key="6">
    <source>
        <dbReference type="PROSITE" id="PS50850"/>
    </source>
</evidence>
<dbReference type="PROSITE" id="PS50850">
    <property type="entry name" value="MFS"/>
    <property type="match status" value="1"/>
</dbReference>
<dbReference type="InterPro" id="IPR036259">
    <property type="entry name" value="MFS_trans_sf"/>
</dbReference>
<reference evidence="7 8" key="1">
    <citation type="submission" date="2016-10" db="EMBL/GenBank/DDBJ databases">
        <title>Draft genome sequence of Coniochaeta ligniaria NRRL30616, a lignocellulolytic fungus for bioabatement of inhibitors in plant biomass hydrolysates.</title>
        <authorList>
            <consortium name="DOE Joint Genome Institute"/>
            <person name="Jimenez D.J."/>
            <person name="Hector R.E."/>
            <person name="Riley R."/>
            <person name="Sun H."/>
            <person name="Grigoriev I.V."/>
            <person name="Van Elsas J.D."/>
            <person name="Nichols N.N."/>
        </authorList>
    </citation>
    <scope>NUCLEOTIDE SEQUENCE [LARGE SCALE GENOMIC DNA]</scope>
    <source>
        <strain evidence="7 8">NRRL 30616</strain>
    </source>
</reference>
<organism evidence="7 8">
    <name type="scientific">Coniochaeta ligniaria NRRL 30616</name>
    <dbReference type="NCBI Taxonomy" id="1408157"/>
    <lineage>
        <taxon>Eukaryota</taxon>
        <taxon>Fungi</taxon>
        <taxon>Dikarya</taxon>
        <taxon>Ascomycota</taxon>
        <taxon>Pezizomycotina</taxon>
        <taxon>Sordariomycetes</taxon>
        <taxon>Sordariomycetidae</taxon>
        <taxon>Coniochaetales</taxon>
        <taxon>Coniochaetaceae</taxon>
        <taxon>Coniochaeta</taxon>
    </lineage>
</organism>
<dbReference type="GO" id="GO:0005886">
    <property type="term" value="C:plasma membrane"/>
    <property type="evidence" value="ECO:0007669"/>
    <property type="project" value="TreeGrafter"/>
</dbReference>
<dbReference type="STRING" id="1408157.A0A1J7JVS3"/>
<protein>
    <submittedName>
        <fullName evidence="7">MFS general substrate transporter</fullName>
    </submittedName>
</protein>
<dbReference type="InterPro" id="IPR020846">
    <property type="entry name" value="MFS_dom"/>
</dbReference>
<feature type="transmembrane region" description="Helical" evidence="5">
    <location>
        <begin position="165"/>
        <end position="187"/>
    </location>
</feature>
<dbReference type="Gene3D" id="1.20.1250.20">
    <property type="entry name" value="MFS general substrate transporter like domains"/>
    <property type="match status" value="1"/>
</dbReference>
<feature type="transmembrane region" description="Helical" evidence="5">
    <location>
        <begin position="310"/>
        <end position="337"/>
    </location>
</feature>
<keyword evidence="3 5" id="KW-1133">Transmembrane helix</keyword>
<evidence type="ECO:0000256" key="5">
    <source>
        <dbReference type="SAM" id="Phobius"/>
    </source>
</evidence>
<dbReference type="Pfam" id="PF07690">
    <property type="entry name" value="MFS_1"/>
    <property type="match status" value="1"/>
</dbReference>
<dbReference type="InParanoid" id="A0A1J7JVS3"/>
<evidence type="ECO:0000256" key="4">
    <source>
        <dbReference type="ARBA" id="ARBA00023136"/>
    </source>
</evidence>
<keyword evidence="2 5" id="KW-0812">Transmembrane</keyword>
<gene>
    <name evidence="7" type="ORF">CONLIGDRAFT_611382</name>
</gene>
<evidence type="ECO:0000313" key="7">
    <source>
        <dbReference type="EMBL" id="OIW34152.1"/>
    </source>
</evidence>
<accession>A0A1J7JVS3</accession>
<dbReference type="InterPro" id="IPR011701">
    <property type="entry name" value="MFS"/>
</dbReference>
<feature type="transmembrane region" description="Helical" evidence="5">
    <location>
        <begin position="349"/>
        <end position="369"/>
    </location>
</feature>
<keyword evidence="8" id="KW-1185">Reference proteome</keyword>
<dbReference type="GO" id="GO:0022857">
    <property type="term" value="F:transmembrane transporter activity"/>
    <property type="evidence" value="ECO:0007669"/>
    <property type="project" value="InterPro"/>
</dbReference>
<comment type="subcellular location">
    <subcellularLocation>
        <location evidence="1">Membrane</location>
        <topology evidence="1">Multi-pass membrane protein</topology>
    </subcellularLocation>
</comment>
<evidence type="ECO:0000256" key="2">
    <source>
        <dbReference type="ARBA" id="ARBA00022692"/>
    </source>
</evidence>
<dbReference type="OrthoDB" id="2533084at2759"/>
<evidence type="ECO:0000313" key="8">
    <source>
        <dbReference type="Proteomes" id="UP000182658"/>
    </source>
</evidence>
<sequence length="522" mass="58439">MAHLRAAKNQQLTWREVPVDSYHRTTSFPSIYGPPARFTTENNDIRLVPQPTVSPEDPLNWSWWKKHAVLAALIPGCLLSDWTLTWGTTVFELQAPEWHMTVPAVAQSVSPGIFMQGPGGLLAVPLCQRYGRLPVLFWSQLLTLIVTIGATFAPDYASFTAMRTLQGFFGAAPQVIGLSMIHDMFFFHERTRKINIWAASFLIGPYLGPFISSLLLLKLDWRSDFGVLIGFYGFSVLMVIIFGDETLFDRSGIDKLPVGHRQPFQQRQPFSMSRHLTHLLVGIPTRRRCPNTPTLFTVFKHQCSLLTRPYLLIPTALFVTPVTMWTIGMVSTISMFVLPPPPMGYGFSYVALSMLYFAPMIGTMLAEAWGHWFNDVLARRYLQPEGRLAAVYPAAIIGAAGLVIFGQTLENHLSWVGLAFGWAMLCFCTLACMTAISAYLLDCFPDHAALASAWINCWRVVGGFAVVYFQMEWVHRSGPATAFGYQALIIAATTLTVLATQVWGRCWREKYPPPVADIRSGR</sequence>
<name>A0A1J7JVS3_9PEZI</name>
<evidence type="ECO:0000256" key="1">
    <source>
        <dbReference type="ARBA" id="ARBA00004141"/>
    </source>
</evidence>
<dbReference type="Proteomes" id="UP000182658">
    <property type="component" value="Unassembled WGS sequence"/>
</dbReference>
<feature type="domain" description="Major facilitator superfamily (MFS) profile" evidence="6">
    <location>
        <begin position="69"/>
        <end position="511"/>
    </location>
</feature>
<dbReference type="AlphaFoldDB" id="A0A1J7JVS3"/>
<keyword evidence="4 5" id="KW-0472">Membrane</keyword>
<evidence type="ECO:0000256" key="3">
    <source>
        <dbReference type="ARBA" id="ARBA00022989"/>
    </source>
</evidence>
<feature type="transmembrane region" description="Helical" evidence="5">
    <location>
        <begin position="453"/>
        <end position="471"/>
    </location>
</feature>
<dbReference type="EMBL" id="KV875094">
    <property type="protein sequence ID" value="OIW34152.1"/>
    <property type="molecule type" value="Genomic_DNA"/>
</dbReference>
<feature type="transmembrane region" description="Helical" evidence="5">
    <location>
        <begin position="225"/>
        <end position="243"/>
    </location>
</feature>
<proteinExistence type="predicted"/>
<feature type="transmembrane region" description="Helical" evidence="5">
    <location>
        <begin position="194"/>
        <end position="219"/>
    </location>
</feature>
<feature type="transmembrane region" description="Helical" evidence="5">
    <location>
        <begin position="390"/>
        <end position="409"/>
    </location>
</feature>